<feature type="domain" description="RNA polymerase sigma factor 54 DNA-binding" evidence="10">
    <location>
        <begin position="281"/>
        <end position="440"/>
    </location>
</feature>
<keyword evidence="8 9" id="KW-0804">Transcription</keyword>
<gene>
    <name evidence="12" type="primary">rpoN1</name>
    <name evidence="12" type="ORF">THS5294_02711</name>
</gene>
<keyword evidence="2 9" id="KW-0240">DNA-directed RNA polymerase</keyword>
<dbReference type="GO" id="GO:0016779">
    <property type="term" value="F:nucleotidyltransferase activity"/>
    <property type="evidence" value="ECO:0007669"/>
    <property type="project" value="UniProtKB-KW"/>
</dbReference>
<dbReference type="GO" id="GO:0016987">
    <property type="term" value="F:sigma factor activity"/>
    <property type="evidence" value="ECO:0007669"/>
    <property type="project" value="UniProtKB-KW"/>
</dbReference>
<dbReference type="AlphaFoldDB" id="A0A0P1F1D0"/>
<dbReference type="Gene3D" id="1.10.10.60">
    <property type="entry name" value="Homeodomain-like"/>
    <property type="match status" value="1"/>
</dbReference>
<accession>A0A0P1F1D0</accession>
<dbReference type="GO" id="GO:0003677">
    <property type="term" value="F:DNA binding"/>
    <property type="evidence" value="ECO:0007669"/>
    <property type="project" value="UniProtKB-KW"/>
</dbReference>
<keyword evidence="3 9" id="KW-0808">Transferase</keyword>
<dbReference type="NCBIfam" id="TIGR02395">
    <property type="entry name" value="rpoN_sigma"/>
    <property type="match status" value="1"/>
</dbReference>
<dbReference type="PRINTS" id="PR00045">
    <property type="entry name" value="SIGMA54FCT"/>
</dbReference>
<feature type="domain" description="RNA polymerase sigma factor 54 core-binding" evidence="11">
    <location>
        <begin position="83"/>
        <end position="264"/>
    </location>
</feature>
<evidence type="ECO:0000313" key="13">
    <source>
        <dbReference type="Proteomes" id="UP000051298"/>
    </source>
</evidence>
<protein>
    <recommendedName>
        <fullName evidence="9">RNA polymerase sigma-54 factor</fullName>
    </recommendedName>
</protein>
<dbReference type="EMBL" id="CYRX01000031">
    <property type="protein sequence ID" value="CUH61403.1"/>
    <property type="molecule type" value="Genomic_DNA"/>
</dbReference>
<evidence type="ECO:0000256" key="2">
    <source>
        <dbReference type="ARBA" id="ARBA00022478"/>
    </source>
</evidence>
<evidence type="ECO:0000256" key="8">
    <source>
        <dbReference type="ARBA" id="ARBA00023163"/>
    </source>
</evidence>
<keyword evidence="6 9" id="KW-0731">Sigma factor</keyword>
<dbReference type="Gene3D" id="1.10.10.1330">
    <property type="entry name" value="RNA polymerase sigma-54 factor, core-binding domain"/>
    <property type="match status" value="1"/>
</dbReference>
<evidence type="ECO:0000313" key="12">
    <source>
        <dbReference type="EMBL" id="CUH61403.1"/>
    </source>
</evidence>
<dbReference type="Proteomes" id="UP000051298">
    <property type="component" value="Unassembled WGS sequence"/>
</dbReference>
<proteinExistence type="inferred from homology"/>
<evidence type="ECO:0000256" key="4">
    <source>
        <dbReference type="ARBA" id="ARBA00022695"/>
    </source>
</evidence>
<dbReference type="InterPro" id="IPR000394">
    <property type="entry name" value="RNA_pol_sigma_54"/>
</dbReference>
<dbReference type="STRING" id="266809.PM03_11910"/>
<dbReference type="InterPro" id="IPR038709">
    <property type="entry name" value="RpoN_core-bd_sf"/>
</dbReference>
<evidence type="ECO:0000256" key="7">
    <source>
        <dbReference type="ARBA" id="ARBA00023125"/>
    </source>
</evidence>
<dbReference type="InterPro" id="IPR007046">
    <property type="entry name" value="RNA_pol_sigma_54_core-bd"/>
</dbReference>
<dbReference type="InterPro" id="IPR007634">
    <property type="entry name" value="RNA_pol_sigma_54_DNA-bd"/>
</dbReference>
<evidence type="ECO:0000256" key="3">
    <source>
        <dbReference type="ARBA" id="ARBA00022679"/>
    </source>
</evidence>
<keyword evidence="4 9" id="KW-0548">Nucleotidyltransferase</keyword>
<dbReference type="GO" id="GO:0000428">
    <property type="term" value="C:DNA-directed RNA polymerase complex"/>
    <property type="evidence" value="ECO:0007669"/>
    <property type="project" value="UniProtKB-KW"/>
</dbReference>
<dbReference type="Pfam" id="PF04963">
    <property type="entry name" value="Sigma54_CBD"/>
    <property type="match status" value="1"/>
</dbReference>
<evidence type="ECO:0000259" key="10">
    <source>
        <dbReference type="Pfam" id="PF04552"/>
    </source>
</evidence>
<keyword evidence="5 9" id="KW-0805">Transcription regulation</keyword>
<evidence type="ECO:0000256" key="1">
    <source>
        <dbReference type="ARBA" id="ARBA00008798"/>
    </source>
</evidence>
<dbReference type="PROSITE" id="PS00717">
    <property type="entry name" value="SIGMA54_1"/>
    <property type="match status" value="1"/>
</dbReference>
<dbReference type="GO" id="GO:0006352">
    <property type="term" value="P:DNA-templated transcription initiation"/>
    <property type="evidence" value="ECO:0007669"/>
    <property type="project" value="InterPro"/>
</dbReference>
<dbReference type="PANTHER" id="PTHR32248:SF4">
    <property type="entry name" value="RNA POLYMERASE SIGMA-54 FACTOR"/>
    <property type="match status" value="1"/>
</dbReference>
<evidence type="ECO:0000256" key="5">
    <source>
        <dbReference type="ARBA" id="ARBA00023015"/>
    </source>
</evidence>
<evidence type="ECO:0000259" key="11">
    <source>
        <dbReference type="Pfam" id="PF04963"/>
    </source>
</evidence>
<keyword evidence="7 9" id="KW-0238">DNA-binding</keyword>
<dbReference type="Pfam" id="PF04552">
    <property type="entry name" value="Sigma54_DBD"/>
    <property type="match status" value="1"/>
</dbReference>
<comment type="similarity">
    <text evidence="1 9">Belongs to the sigma-54 factor family.</text>
</comment>
<evidence type="ECO:0000256" key="9">
    <source>
        <dbReference type="PIRNR" id="PIRNR000774"/>
    </source>
</evidence>
<dbReference type="PROSITE" id="PS50044">
    <property type="entry name" value="SIGMA54_3"/>
    <property type="match status" value="1"/>
</dbReference>
<dbReference type="GO" id="GO:0001216">
    <property type="term" value="F:DNA-binding transcription activator activity"/>
    <property type="evidence" value="ECO:0007669"/>
    <property type="project" value="InterPro"/>
</dbReference>
<dbReference type="eggNOG" id="COG1508">
    <property type="taxonomic scope" value="Bacteria"/>
</dbReference>
<reference evidence="12 13" key="1">
    <citation type="submission" date="2015-09" db="EMBL/GenBank/DDBJ databases">
        <authorList>
            <consortium name="Swine Surveillance"/>
        </authorList>
    </citation>
    <scope>NUCLEOTIDE SEQUENCE [LARGE SCALE GENOMIC DNA]</scope>
    <source>
        <strain evidence="12 13">CECT 5294</strain>
    </source>
</reference>
<dbReference type="Pfam" id="PF00309">
    <property type="entry name" value="Sigma54_AID"/>
    <property type="match status" value="1"/>
</dbReference>
<evidence type="ECO:0000256" key="6">
    <source>
        <dbReference type="ARBA" id="ARBA00023082"/>
    </source>
</evidence>
<dbReference type="PROSITE" id="PS00718">
    <property type="entry name" value="SIGMA54_2"/>
    <property type="match status" value="1"/>
</dbReference>
<sequence length="448" mass="49619">MMLHLSMQAQITQRQSLVFTPQLQQAIKLLLLNNFELSSYAEKVAEENPFVEVETPKAVPRLAMGGGRADHGDYDPIAHIADTSDQSFQAQIFRQVEDLLPDAASRAIGYALASHLEPTGWITEPLDAIADNMGVDWARAEQVLMQLQKAEPAGLFARNLTECLKLQVRGPAVEAARLHTLIDNLALIQAGELGALRRRLNCTQEELGQALRQLRGLDPKPGLGLGGADVMPVRAPDLRAYQDASGDWVAELNNATLPVIKVDETLGRRVRKLTMEDADREFVRTSLGTARWLGRAIAQRNETSIKVAAEIVRYQKAFLENGMQHMRPLKLKAIADAVGVHESTISRVTSSMMMQTPQGCFPLKVFFSTAINTDQSDEGASARVVREKIREMVGGETPTRPLSDDRITQLLTGEGFRIARRTVAKYRKMDRIPSSSERRRHAKIASVL</sequence>
<comment type="function">
    <text evidence="9">Sigma factors are initiation factors that promote the attachment of RNA polymerase to specific initiation sites and are then released.</text>
</comment>
<dbReference type="PANTHER" id="PTHR32248">
    <property type="entry name" value="RNA POLYMERASE SIGMA-54 FACTOR"/>
    <property type="match status" value="1"/>
</dbReference>
<organism evidence="12 13">
    <name type="scientific">Thalassobacter stenotrophicus</name>
    <dbReference type="NCBI Taxonomy" id="266809"/>
    <lineage>
        <taxon>Bacteria</taxon>
        <taxon>Pseudomonadati</taxon>
        <taxon>Pseudomonadota</taxon>
        <taxon>Alphaproteobacteria</taxon>
        <taxon>Rhodobacterales</taxon>
        <taxon>Roseobacteraceae</taxon>
        <taxon>Thalassobacter</taxon>
    </lineage>
</organism>
<name>A0A0P1F1D0_9RHOB</name>
<dbReference type="PIRSF" id="PIRSF000774">
    <property type="entry name" value="RpoN"/>
    <property type="match status" value="1"/>
</dbReference>